<dbReference type="InParanoid" id="A0A2V0NVM9"/>
<accession>A0A2V0NVM9</accession>
<evidence type="ECO:0000313" key="16">
    <source>
        <dbReference type="Proteomes" id="UP000247498"/>
    </source>
</evidence>
<dbReference type="GO" id="GO:0000796">
    <property type="term" value="C:condensin complex"/>
    <property type="evidence" value="ECO:0007669"/>
    <property type="project" value="TreeGrafter"/>
</dbReference>
<evidence type="ECO:0000256" key="11">
    <source>
        <dbReference type="PIRNR" id="PIRNR005719"/>
    </source>
</evidence>
<dbReference type="Gene3D" id="1.10.287.1490">
    <property type="match status" value="2"/>
</dbReference>
<name>A0A2V0NVM9_9CHLO</name>
<feature type="coiled-coil region" evidence="12">
    <location>
        <begin position="441"/>
        <end position="538"/>
    </location>
</feature>
<keyword evidence="10" id="KW-0131">Cell cycle</keyword>
<feature type="domain" description="SMC hinge" evidence="14">
    <location>
        <begin position="555"/>
        <end position="671"/>
    </location>
</feature>
<reference evidence="15 16" key="1">
    <citation type="journal article" date="2018" name="Sci. Rep.">
        <title>Raphidocelis subcapitata (=Pseudokirchneriella subcapitata) provides an insight into genome evolution and environmental adaptations in the Sphaeropleales.</title>
        <authorList>
            <person name="Suzuki S."/>
            <person name="Yamaguchi H."/>
            <person name="Nakajima N."/>
            <person name="Kawachi M."/>
        </authorList>
    </citation>
    <scope>NUCLEOTIDE SEQUENCE [LARGE SCALE GENOMIC DNA]</scope>
    <source>
        <strain evidence="15 16">NIES-35</strain>
    </source>
</reference>
<dbReference type="GO" id="GO:0007076">
    <property type="term" value="P:mitotic chromosome condensation"/>
    <property type="evidence" value="ECO:0007669"/>
    <property type="project" value="TreeGrafter"/>
</dbReference>
<evidence type="ECO:0000259" key="14">
    <source>
        <dbReference type="SMART" id="SM00968"/>
    </source>
</evidence>
<protein>
    <recommendedName>
        <fullName evidence="11">Structural maintenance of chromosomes protein</fullName>
    </recommendedName>
</protein>
<dbReference type="GO" id="GO:0016887">
    <property type="term" value="F:ATP hydrolysis activity"/>
    <property type="evidence" value="ECO:0007669"/>
    <property type="project" value="InterPro"/>
</dbReference>
<dbReference type="InterPro" id="IPR010935">
    <property type="entry name" value="SMC_hinge"/>
</dbReference>
<dbReference type="Gene3D" id="3.40.50.300">
    <property type="entry name" value="P-loop containing nucleotide triphosphate hydrolases"/>
    <property type="match status" value="2"/>
</dbReference>
<dbReference type="InterPro" id="IPR003395">
    <property type="entry name" value="RecF/RecN/SMC_N"/>
</dbReference>
<evidence type="ECO:0000256" key="6">
    <source>
        <dbReference type="ARBA" id="ARBA00022840"/>
    </source>
</evidence>
<keyword evidence="4" id="KW-0547">Nucleotide-binding</keyword>
<keyword evidence="6" id="KW-0067">ATP-binding</keyword>
<dbReference type="InterPro" id="IPR036277">
    <property type="entry name" value="SMC_hinge_sf"/>
</dbReference>
<dbReference type="FunFam" id="3.40.50.300:FF:000585">
    <property type="entry name" value="Structural maintenance of chromosomes 4"/>
    <property type="match status" value="1"/>
</dbReference>
<feature type="coiled-coil region" evidence="12">
    <location>
        <begin position="1064"/>
        <end position="1091"/>
    </location>
</feature>
<dbReference type="SUPFAM" id="SSF57997">
    <property type="entry name" value="Tropomyosin"/>
    <property type="match status" value="1"/>
</dbReference>
<evidence type="ECO:0000256" key="8">
    <source>
        <dbReference type="ARBA" id="ARBA00023067"/>
    </source>
</evidence>
<organism evidence="15 16">
    <name type="scientific">Raphidocelis subcapitata</name>
    <dbReference type="NCBI Taxonomy" id="307507"/>
    <lineage>
        <taxon>Eukaryota</taxon>
        <taxon>Viridiplantae</taxon>
        <taxon>Chlorophyta</taxon>
        <taxon>core chlorophytes</taxon>
        <taxon>Chlorophyceae</taxon>
        <taxon>CS clade</taxon>
        <taxon>Sphaeropleales</taxon>
        <taxon>Selenastraceae</taxon>
        <taxon>Raphidocelis</taxon>
    </lineage>
</organism>
<dbReference type="GO" id="GO:0051301">
    <property type="term" value="P:cell division"/>
    <property type="evidence" value="ECO:0007669"/>
    <property type="project" value="UniProtKB-KW"/>
</dbReference>
<dbReference type="SMART" id="SM00968">
    <property type="entry name" value="SMC_hinge"/>
    <property type="match status" value="1"/>
</dbReference>
<keyword evidence="8" id="KW-0226">DNA condensation</keyword>
<dbReference type="InterPro" id="IPR027417">
    <property type="entry name" value="P-loop_NTPase"/>
</dbReference>
<dbReference type="Proteomes" id="UP000247498">
    <property type="component" value="Unassembled WGS sequence"/>
</dbReference>
<evidence type="ECO:0000256" key="5">
    <source>
        <dbReference type="ARBA" id="ARBA00022776"/>
    </source>
</evidence>
<gene>
    <name evidence="15" type="ORF">Rsub_03033</name>
</gene>
<evidence type="ECO:0000256" key="7">
    <source>
        <dbReference type="ARBA" id="ARBA00023054"/>
    </source>
</evidence>
<dbReference type="OrthoDB" id="5575062at2759"/>
<dbReference type="Pfam" id="PF02463">
    <property type="entry name" value="SMC_N"/>
    <property type="match status" value="1"/>
</dbReference>
<dbReference type="PANTHER" id="PTHR18937:SF172">
    <property type="entry name" value="STRUCTURAL MAINTENANCE OF CHROMOSOMES PROTEIN"/>
    <property type="match status" value="1"/>
</dbReference>
<dbReference type="EMBL" id="BDRX01000019">
    <property type="protein sequence ID" value="GBF90732.1"/>
    <property type="molecule type" value="Genomic_DNA"/>
</dbReference>
<feature type="coiled-coil region" evidence="12">
    <location>
        <begin position="209"/>
        <end position="331"/>
    </location>
</feature>
<dbReference type="SUPFAM" id="SSF52540">
    <property type="entry name" value="P-loop containing nucleoside triphosphate hydrolases"/>
    <property type="match status" value="1"/>
</dbReference>
<evidence type="ECO:0000256" key="4">
    <source>
        <dbReference type="ARBA" id="ARBA00022741"/>
    </source>
</evidence>
<dbReference type="FunCoup" id="A0A2V0NVM9">
    <property type="interactions" value="1435"/>
</dbReference>
<dbReference type="AlphaFoldDB" id="A0A2V0NVM9"/>
<dbReference type="PIRSF" id="PIRSF005719">
    <property type="entry name" value="SMC"/>
    <property type="match status" value="1"/>
</dbReference>
<dbReference type="InterPro" id="IPR024704">
    <property type="entry name" value="SMC"/>
</dbReference>
<dbReference type="PANTHER" id="PTHR18937">
    <property type="entry name" value="STRUCTURAL MAINTENANCE OF CHROMOSOMES SMC FAMILY MEMBER"/>
    <property type="match status" value="1"/>
</dbReference>
<evidence type="ECO:0000256" key="3">
    <source>
        <dbReference type="ARBA" id="ARBA00022618"/>
    </source>
</evidence>
<keyword evidence="3" id="KW-0132">Cell division</keyword>
<evidence type="ECO:0000313" key="15">
    <source>
        <dbReference type="EMBL" id="GBF90732.1"/>
    </source>
</evidence>
<evidence type="ECO:0000256" key="1">
    <source>
        <dbReference type="ARBA" id="ARBA00004123"/>
    </source>
</evidence>
<dbReference type="FunFam" id="3.40.50.300:FF:000481">
    <property type="entry name" value="Structural maintenance of chromosomes 4"/>
    <property type="match status" value="1"/>
</dbReference>
<comment type="similarity">
    <text evidence="2">Belongs to the SMC family. SMC4 subfamily.</text>
</comment>
<evidence type="ECO:0000256" key="13">
    <source>
        <dbReference type="SAM" id="MobiDB-lite"/>
    </source>
</evidence>
<dbReference type="SUPFAM" id="SSF75553">
    <property type="entry name" value="Smc hinge domain"/>
    <property type="match status" value="1"/>
</dbReference>
<evidence type="ECO:0000256" key="2">
    <source>
        <dbReference type="ARBA" id="ARBA00006005"/>
    </source>
</evidence>
<proteinExistence type="inferred from homology"/>
<dbReference type="Pfam" id="PF06470">
    <property type="entry name" value="SMC_hinge"/>
    <property type="match status" value="1"/>
</dbReference>
<dbReference type="Gene3D" id="1.20.1060.20">
    <property type="match status" value="1"/>
</dbReference>
<keyword evidence="16" id="KW-1185">Reference proteome</keyword>
<evidence type="ECO:0000256" key="10">
    <source>
        <dbReference type="ARBA" id="ARBA00023306"/>
    </source>
</evidence>
<evidence type="ECO:0000256" key="12">
    <source>
        <dbReference type="SAM" id="Coils"/>
    </source>
</evidence>
<keyword evidence="9 11" id="KW-0539">Nucleus</keyword>
<keyword evidence="5" id="KW-0498">Mitosis</keyword>
<evidence type="ECO:0000256" key="9">
    <source>
        <dbReference type="ARBA" id="ARBA00023242"/>
    </source>
</evidence>
<dbReference type="Gene3D" id="3.30.70.1620">
    <property type="match status" value="1"/>
</dbReference>
<comment type="subcellular location">
    <subcellularLocation>
        <location evidence="1 11">Nucleus</location>
    </subcellularLocation>
</comment>
<comment type="caution">
    <text evidence="15">The sequence shown here is derived from an EMBL/GenBank/DDBJ whole genome shotgun (WGS) entry which is preliminary data.</text>
</comment>
<keyword evidence="7 12" id="KW-0175">Coiled coil</keyword>
<dbReference type="GO" id="GO:0005634">
    <property type="term" value="C:nucleus"/>
    <property type="evidence" value="ECO:0007669"/>
    <property type="project" value="UniProtKB-SubCell"/>
</dbReference>
<feature type="coiled-coil region" evidence="12">
    <location>
        <begin position="827"/>
        <end position="1009"/>
    </location>
</feature>
<feature type="coiled-coil region" evidence="12">
    <location>
        <begin position="719"/>
        <end position="802"/>
    </location>
</feature>
<dbReference type="GO" id="GO:0005524">
    <property type="term" value="F:ATP binding"/>
    <property type="evidence" value="ECO:0007669"/>
    <property type="project" value="UniProtKB-KW"/>
</dbReference>
<dbReference type="STRING" id="307507.A0A2V0NVM9"/>
<sequence length="1272" mass="137765">MAEHGGEPRPRLMIRQMVLENFKSYAGTQYVGPFHKNFSAVVGPNGSGKSNVIDAMLFVFGRRAKQLRFNKVSELIHNSTNHRALERACVTVHFQEIIDREGADFEAVPGSDFTVARTATRANTSDYYVNGKKQSVKEVTALLKEKGIDLDNNRFLILQGEVEQISLMRPKSEGEGPGRDSSPGLLEYLEDIIGTDKLVPRIEEEGKKLEEMNEKRASMIGKLKSVEKEVEGLAAKKEVAEAYLSKQAERINSQITGNKLRLLKTQKELAEVESKAEEFEARLEHESGKLGSYGDELAAVEKAHADADAACASLQRDLDAAQAQFKQFELKDTKVRTDLKHLKAKLKKAAAKKEADGSEANTLEADIARWGEEVPAAEAMAGQLAAELTEAESKLEGLLEGIKGEVEAHHLALAKARGGGGRVRKELAPWEAQMSEVQGRIDVATSERDMLLRRSEDAKERLEAARAQLEAAKKAAADKGKEIAAIEKEMAQSREAALKMAAQLEEGAAQEAELEGRLRGLRQRVAALKAESAGAKSASAAVQVLMEAKRSGEIPGVYGRLGDLGAIDARYDVAVSTACPALDYIVVETTSDAQRCVELLRRRQAGVATCLILEKQRHLAAAMNGRATPPGGSQRLFDLVRTKDANTRLAFWYALRNTLVVESMEAASSIAYGAGRKDSRWARVVTMDGQLIAESGTMSGGGARQTRGRMRLGAAAPGGAGAAADAKALEKELAAAEREAAQVEGALRAAREARDGAERSARTLEKRLGELELAAPKAAQVAAAKRQEAEDVQARLAELEAATKVSSDDAARLKELSAALAGETSGMAKLRASCSGLQKKAAEVQAKIDGAGGEPLRRARDRVAKLSSKIAECEAAAAKMRAQSKAAGKQLEKLRKDSVKQDAEVSKLEGDIATSMDALKQLETDAMDVMTRVEELQSAREAAAAAVEESRRRRDDKQREVGVIRGVQVELEAALEKLRAARREAGAGAKQLEKAVKGDEAKLKEYTDAPPAELSEAQRALSGAALQDAVDAAFFAVTVLDEQLRSMNPDLAAIEAYRAREGDLRSKQEELAAATAERDAVRGEYDSLRKARLDGFMAGFNSISLRLKEMYQMITLGGDAELELVDTLDPFSEGIVFSVRPPKKSWKHIANLSGGEKTLSSLALVFALHHYKPTPLYVMDEIDAALDFKNVSIVGHYIKERTRDAQFVIISLRNNMFELADRLVGIYKTDNATKTVTINPGEFVVGGAGDDERREADQGAARDGARPIPMRA</sequence>
<feature type="region of interest" description="Disordered" evidence="13">
    <location>
        <begin position="1247"/>
        <end position="1272"/>
    </location>
</feature>